<dbReference type="EMBL" id="JAJAWG010000002">
    <property type="protein sequence ID" value="MCB5195513.1"/>
    <property type="molecule type" value="Genomic_DNA"/>
</dbReference>
<reference evidence="3 4" key="1">
    <citation type="submission" date="2021-10" db="EMBL/GenBank/DDBJ databases">
        <authorList>
            <person name="Chen M."/>
        </authorList>
    </citation>
    <scope>NUCLEOTIDE SEQUENCE [LARGE SCALE GENOMIC DNA]</scope>
    <source>
        <strain evidence="3 4">H3-26</strain>
    </source>
</reference>
<name>A0ABS8BIF7_9NEIS</name>
<feature type="region of interest" description="Disordered" evidence="1">
    <location>
        <begin position="1"/>
        <end position="38"/>
    </location>
</feature>
<evidence type="ECO:0000259" key="2">
    <source>
        <dbReference type="Pfam" id="PF10547"/>
    </source>
</evidence>
<dbReference type="InterPro" id="IPR018875">
    <property type="entry name" value="Antirepressor_Ant_N"/>
</dbReference>
<keyword evidence="4" id="KW-1185">Reference proteome</keyword>
<protein>
    <submittedName>
        <fullName evidence="3">Phage antirepressor N-terminal domain-containing protein</fullName>
    </submittedName>
</protein>
<dbReference type="Proteomes" id="UP001198034">
    <property type="component" value="Unassembled WGS sequence"/>
</dbReference>
<gene>
    <name evidence="3" type="ORF">LG219_04305</name>
</gene>
<evidence type="ECO:0000256" key="1">
    <source>
        <dbReference type="SAM" id="MobiDB-lite"/>
    </source>
</evidence>
<evidence type="ECO:0000313" key="3">
    <source>
        <dbReference type="EMBL" id="MCB5195513.1"/>
    </source>
</evidence>
<organism evidence="3 4">
    <name type="scientific">Deefgea salmonis</name>
    <dbReference type="NCBI Taxonomy" id="2875502"/>
    <lineage>
        <taxon>Bacteria</taxon>
        <taxon>Pseudomonadati</taxon>
        <taxon>Pseudomonadota</taxon>
        <taxon>Betaproteobacteria</taxon>
        <taxon>Neisseriales</taxon>
        <taxon>Chitinibacteraceae</taxon>
        <taxon>Deefgea</taxon>
    </lineage>
</organism>
<proteinExistence type="predicted"/>
<dbReference type="PRINTS" id="PR01994">
    <property type="entry name" value="ANTIREPRESSR"/>
</dbReference>
<evidence type="ECO:0000313" key="4">
    <source>
        <dbReference type="Proteomes" id="UP001198034"/>
    </source>
</evidence>
<feature type="compositionally biased region" description="Polar residues" evidence="1">
    <location>
        <begin position="1"/>
        <end position="12"/>
    </location>
</feature>
<dbReference type="Pfam" id="PF10547">
    <property type="entry name" value="P22_AR_N"/>
    <property type="match status" value="1"/>
</dbReference>
<feature type="domain" description="Antirepressor protein ant N-terminal" evidence="2">
    <location>
        <begin position="51"/>
        <end position="154"/>
    </location>
</feature>
<accession>A0ABS8BIF7</accession>
<dbReference type="RefSeq" id="WP_226763311.1">
    <property type="nucleotide sequence ID" value="NZ_JAJAWG010000002.1"/>
</dbReference>
<comment type="caution">
    <text evidence="3">The sequence shown here is derived from an EMBL/GenBank/DDBJ whole genome shotgun (WGS) entry which is preliminary data.</text>
</comment>
<sequence>MKKAASLNQQQDGLGARARAGADIKPAPKPKQQRQKTTITQSHLIPFALGGIEAFSCGDELRVSVRHLCEAFGIDSRTQRRKMANNPRWTWGHMTSHDTAGRPQEMVTLPLEQVPAFLNSINSNKVKPEVRQALLTYQDECTKALFSYWTTGKAEQQTAAAQMAFQVADTLAVFKAEYANMYGKVAGADPDPRMYGQIQAVLNKAVFGVSKLPDLPRKDLPKTALERLKAAAHILRKTFYRGESLKVAAAQVRAAFPEPVLVIEINVELAA</sequence>